<comment type="caution">
    <text evidence="1">The sequence shown here is derived from an EMBL/GenBank/DDBJ whole genome shotgun (WGS) entry which is preliminary data.</text>
</comment>
<accession>A0A2P6QCJ1</accession>
<dbReference type="Proteomes" id="UP000238479">
    <property type="component" value="Chromosome 5"/>
</dbReference>
<protein>
    <submittedName>
        <fullName evidence="1">Uncharacterized protein</fullName>
    </submittedName>
</protein>
<proteinExistence type="predicted"/>
<dbReference type="EMBL" id="PDCK01000043">
    <property type="protein sequence ID" value="PRQ31882.1"/>
    <property type="molecule type" value="Genomic_DNA"/>
</dbReference>
<reference evidence="1 2" key="1">
    <citation type="journal article" date="2018" name="Nat. Genet.">
        <title>The Rosa genome provides new insights in the design of modern roses.</title>
        <authorList>
            <person name="Bendahmane M."/>
        </authorList>
    </citation>
    <scope>NUCLEOTIDE SEQUENCE [LARGE SCALE GENOMIC DNA]</scope>
    <source>
        <strain evidence="2">cv. Old Blush</strain>
    </source>
</reference>
<evidence type="ECO:0000313" key="1">
    <source>
        <dbReference type="EMBL" id="PRQ31882.1"/>
    </source>
</evidence>
<dbReference type="Gramene" id="PRQ31882">
    <property type="protein sequence ID" value="PRQ31882"/>
    <property type="gene ID" value="RchiOBHm_Chr5g0040311"/>
</dbReference>
<name>A0A2P6QCJ1_ROSCH</name>
<keyword evidence="2" id="KW-1185">Reference proteome</keyword>
<gene>
    <name evidence="1" type="ORF">RchiOBHm_Chr5g0040311</name>
</gene>
<dbReference type="AlphaFoldDB" id="A0A2P6QCJ1"/>
<evidence type="ECO:0000313" key="2">
    <source>
        <dbReference type="Proteomes" id="UP000238479"/>
    </source>
</evidence>
<organism evidence="1 2">
    <name type="scientific">Rosa chinensis</name>
    <name type="common">China rose</name>
    <dbReference type="NCBI Taxonomy" id="74649"/>
    <lineage>
        <taxon>Eukaryota</taxon>
        <taxon>Viridiplantae</taxon>
        <taxon>Streptophyta</taxon>
        <taxon>Embryophyta</taxon>
        <taxon>Tracheophyta</taxon>
        <taxon>Spermatophyta</taxon>
        <taxon>Magnoliopsida</taxon>
        <taxon>eudicotyledons</taxon>
        <taxon>Gunneridae</taxon>
        <taxon>Pentapetalae</taxon>
        <taxon>rosids</taxon>
        <taxon>fabids</taxon>
        <taxon>Rosales</taxon>
        <taxon>Rosaceae</taxon>
        <taxon>Rosoideae</taxon>
        <taxon>Rosoideae incertae sedis</taxon>
        <taxon>Rosa</taxon>
    </lineage>
</organism>
<sequence length="61" mass="7082">MVLHVLNMFSCFSENSESKRYICEGDVCVLRTRRQLGAGGRRLKKRHSLGIVSFARLSRRR</sequence>